<proteinExistence type="predicted"/>
<dbReference type="EMBL" id="MU805993">
    <property type="protein sequence ID" value="KAJ3842840.1"/>
    <property type="molecule type" value="Genomic_DNA"/>
</dbReference>
<dbReference type="AlphaFoldDB" id="A0AA38PH38"/>
<evidence type="ECO:0000313" key="2">
    <source>
        <dbReference type="EMBL" id="KAJ3842840.1"/>
    </source>
</evidence>
<reference evidence="2" key="1">
    <citation type="submission" date="2022-08" db="EMBL/GenBank/DDBJ databases">
        <authorList>
            <consortium name="DOE Joint Genome Institute"/>
            <person name="Min B."/>
            <person name="Riley R."/>
            <person name="Sierra-Patev S."/>
            <person name="Naranjo-Ortiz M."/>
            <person name="Looney B."/>
            <person name="Konkel Z."/>
            <person name="Slot J.C."/>
            <person name="Sakamoto Y."/>
            <person name="Steenwyk J.L."/>
            <person name="Rokas A."/>
            <person name="Carro J."/>
            <person name="Camarero S."/>
            <person name="Ferreira P."/>
            <person name="Molpeceres G."/>
            <person name="Ruiz-Duenas F.J."/>
            <person name="Serrano A."/>
            <person name="Henrissat B."/>
            <person name="Drula E."/>
            <person name="Hughes K.W."/>
            <person name="Mata J.L."/>
            <person name="Ishikawa N.K."/>
            <person name="Vargas-Isla R."/>
            <person name="Ushijima S."/>
            <person name="Smith C.A."/>
            <person name="Ahrendt S."/>
            <person name="Andreopoulos W."/>
            <person name="He G."/>
            <person name="Labutti K."/>
            <person name="Lipzen A."/>
            <person name="Ng V."/>
            <person name="Sandor L."/>
            <person name="Barry K."/>
            <person name="Martinez A.T."/>
            <person name="Xiao Y."/>
            <person name="Gibbons J.G."/>
            <person name="Terashima K."/>
            <person name="Hibbett D.S."/>
            <person name="Grigoriev I.V."/>
        </authorList>
    </citation>
    <scope>NUCLEOTIDE SEQUENCE</scope>
    <source>
        <strain evidence="2">TFB9207</strain>
    </source>
</reference>
<evidence type="ECO:0000313" key="3">
    <source>
        <dbReference type="Proteomes" id="UP001163846"/>
    </source>
</evidence>
<protein>
    <recommendedName>
        <fullName evidence="1">DUF6699 domain-containing protein</fullName>
    </recommendedName>
</protein>
<dbReference type="Proteomes" id="UP001163846">
    <property type="component" value="Unassembled WGS sequence"/>
</dbReference>
<evidence type="ECO:0000259" key="1">
    <source>
        <dbReference type="Pfam" id="PF20415"/>
    </source>
</evidence>
<sequence length="193" mass="21134">LHMHPIFATSSADAPAPIRYDVTRPPSRTSVRCNFDESSSKPNGEAVPAHVLAEPATDPPTSGRLVLRCDRFAWEVVVFAGCSAEPATTTTSNTRRGAAAAIITNNDVLHAVYHNLRTPVRRREWDSLESDKSMQRRVGKAYARRAQEGVRRVDWLMGRTRLVGVVVERNAGNGESVDGVEGVGKLVFVKAKE</sequence>
<feature type="domain" description="DUF6699" evidence="1">
    <location>
        <begin position="18"/>
        <end position="168"/>
    </location>
</feature>
<accession>A0AA38PH38</accession>
<organism evidence="2 3">
    <name type="scientific">Lentinula raphanica</name>
    <dbReference type="NCBI Taxonomy" id="153919"/>
    <lineage>
        <taxon>Eukaryota</taxon>
        <taxon>Fungi</taxon>
        <taxon>Dikarya</taxon>
        <taxon>Basidiomycota</taxon>
        <taxon>Agaricomycotina</taxon>
        <taxon>Agaricomycetes</taxon>
        <taxon>Agaricomycetidae</taxon>
        <taxon>Agaricales</taxon>
        <taxon>Marasmiineae</taxon>
        <taxon>Omphalotaceae</taxon>
        <taxon>Lentinula</taxon>
    </lineage>
</organism>
<dbReference type="InterPro" id="IPR046522">
    <property type="entry name" value="DUF6699"/>
</dbReference>
<keyword evidence="3" id="KW-1185">Reference proteome</keyword>
<dbReference type="Pfam" id="PF20415">
    <property type="entry name" value="DUF6699"/>
    <property type="match status" value="1"/>
</dbReference>
<comment type="caution">
    <text evidence="2">The sequence shown here is derived from an EMBL/GenBank/DDBJ whole genome shotgun (WGS) entry which is preliminary data.</text>
</comment>
<gene>
    <name evidence="2" type="ORF">F5878DRAFT_529072</name>
</gene>
<feature type="non-terminal residue" evidence="2">
    <location>
        <position position="1"/>
    </location>
</feature>
<name>A0AA38PH38_9AGAR</name>